<feature type="binding site" evidence="3">
    <location>
        <position position="46"/>
    </location>
    <ligand>
        <name>a divalent metal cation</name>
        <dbReference type="ChEBI" id="CHEBI:60240"/>
    </ligand>
</feature>
<feature type="binding site" evidence="3">
    <location>
        <position position="130"/>
    </location>
    <ligand>
        <name>a divalent metal cation</name>
        <dbReference type="ChEBI" id="CHEBI:60240"/>
    </ligand>
</feature>
<keyword evidence="2 3" id="KW-0479">Metal-binding</keyword>
<comment type="similarity">
    <text evidence="1">Belongs to the DinB family.</text>
</comment>
<accession>A0A1C3VD11</accession>
<dbReference type="PANTHER" id="PTHR37302">
    <property type="entry name" value="SLR1116 PROTEIN"/>
    <property type="match status" value="1"/>
</dbReference>
<organism evidence="4 5">
    <name type="scientific">Rhizobium lusitanum</name>
    <dbReference type="NCBI Taxonomy" id="293958"/>
    <lineage>
        <taxon>Bacteria</taxon>
        <taxon>Pseudomonadati</taxon>
        <taxon>Pseudomonadota</taxon>
        <taxon>Alphaproteobacteria</taxon>
        <taxon>Hyphomicrobiales</taxon>
        <taxon>Rhizobiaceae</taxon>
        <taxon>Rhizobium/Agrobacterium group</taxon>
        <taxon>Rhizobium</taxon>
    </lineage>
</organism>
<dbReference type="Pfam" id="PF05163">
    <property type="entry name" value="DinB"/>
    <property type="match status" value="1"/>
</dbReference>
<evidence type="ECO:0000313" key="4">
    <source>
        <dbReference type="EMBL" id="SCB25595.1"/>
    </source>
</evidence>
<dbReference type="InterPro" id="IPR034660">
    <property type="entry name" value="DinB/YfiT-like"/>
</dbReference>
<dbReference type="SUPFAM" id="SSF109854">
    <property type="entry name" value="DinB/YfiT-like putative metalloenzymes"/>
    <property type="match status" value="1"/>
</dbReference>
<feature type="binding site" evidence="3">
    <location>
        <position position="134"/>
    </location>
    <ligand>
        <name>a divalent metal cation</name>
        <dbReference type="ChEBI" id="CHEBI:60240"/>
    </ligand>
</feature>
<sequence>MSELSLLSTLFSYQAWANEELLDSIGHLDPVQHGKERHMALRLMNHSHVVGRIFAAHLTGQEHGFTADNTPDTPSLAELRAAVVASDQWYLRYLETVSSDLLAESLPFVFTDGDRGCMSRQEMLTQVVIHGGYHRGEIGRLLTQLSISPPWDTFAVYLHRSEPSRRQTVAAE</sequence>
<dbReference type="RefSeq" id="WP_092573639.1">
    <property type="nucleotide sequence ID" value="NZ_FMAF01000005.1"/>
</dbReference>
<reference evidence="4 5" key="1">
    <citation type="submission" date="2016-08" db="EMBL/GenBank/DDBJ databases">
        <authorList>
            <person name="Seilhamer J.J."/>
        </authorList>
    </citation>
    <scope>NUCLEOTIDE SEQUENCE [LARGE SCALE GENOMIC DNA]</scope>
    <source>
        <strain evidence="4 5">P1-7</strain>
    </source>
</reference>
<evidence type="ECO:0000256" key="2">
    <source>
        <dbReference type="ARBA" id="ARBA00022723"/>
    </source>
</evidence>
<protein>
    <submittedName>
        <fullName evidence="4">Uncharacterized damage-inducible protein DinB (Forms a four-helix bundle)</fullName>
    </submittedName>
</protein>
<evidence type="ECO:0000256" key="1">
    <source>
        <dbReference type="ARBA" id="ARBA00008635"/>
    </source>
</evidence>
<gene>
    <name evidence="4" type="ORF">GA0061101_10531</name>
</gene>
<dbReference type="EMBL" id="FMAF01000005">
    <property type="protein sequence ID" value="SCB25595.1"/>
    <property type="molecule type" value="Genomic_DNA"/>
</dbReference>
<dbReference type="PANTHER" id="PTHR37302:SF1">
    <property type="entry name" value="PROTEIN DINB"/>
    <property type="match status" value="1"/>
</dbReference>
<dbReference type="AlphaFoldDB" id="A0A1C3VD11"/>
<dbReference type="Gene3D" id="1.20.120.450">
    <property type="entry name" value="dinb family like domain"/>
    <property type="match status" value="1"/>
</dbReference>
<dbReference type="OrthoDB" id="9807509at2"/>
<name>A0A1C3VD11_9HYPH</name>
<dbReference type="InterPro" id="IPR007837">
    <property type="entry name" value="DinB"/>
</dbReference>
<evidence type="ECO:0000313" key="5">
    <source>
        <dbReference type="Proteomes" id="UP000199205"/>
    </source>
</evidence>
<dbReference type="Proteomes" id="UP000199205">
    <property type="component" value="Unassembled WGS sequence"/>
</dbReference>
<proteinExistence type="inferred from homology"/>
<dbReference type="GO" id="GO:0046872">
    <property type="term" value="F:metal ion binding"/>
    <property type="evidence" value="ECO:0007669"/>
    <property type="project" value="UniProtKB-KW"/>
</dbReference>
<evidence type="ECO:0000256" key="3">
    <source>
        <dbReference type="PIRSR" id="PIRSR607837-1"/>
    </source>
</evidence>